<gene>
    <name evidence="1" type="ORF">SDC9_27875</name>
</gene>
<proteinExistence type="predicted"/>
<dbReference type="EMBL" id="VSSQ01000156">
    <property type="protein sequence ID" value="MPL81941.1"/>
    <property type="molecule type" value="Genomic_DNA"/>
</dbReference>
<comment type="caution">
    <text evidence="1">The sequence shown here is derived from an EMBL/GenBank/DDBJ whole genome shotgun (WGS) entry which is preliminary data.</text>
</comment>
<name>A0A644USU9_9ZZZZ</name>
<evidence type="ECO:0000313" key="1">
    <source>
        <dbReference type="EMBL" id="MPL81941.1"/>
    </source>
</evidence>
<protein>
    <submittedName>
        <fullName evidence="1">Uncharacterized protein</fullName>
    </submittedName>
</protein>
<organism evidence="1">
    <name type="scientific">bioreactor metagenome</name>
    <dbReference type="NCBI Taxonomy" id="1076179"/>
    <lineage>
        <taxon>unclassified sequences</taxon>
        <taxon>metagenomes</taxon>
        <taxon>ecological metagenomes</taxon>
    </lineage>
</organism>
<accession>A0A644USU9</accession>
<reference evidence="1" key="1">
    <citation type="submission" date="2019-08" db="EMBL/GenBank/DDBJ databases">
        <authorList>
            <person name="Kucharzyk K."/>
            <person name="Murdoch R.W."/>
            <person name="Higgins S."/>
            <person name="Loffler F."/>
        </authorList>
    </citation>
    <scope>NUCLEOTIDE SEQUENCE</scope>
</reference>
<sequence>MIETTKGDFKLAPAYDLLNTHLHVDDSGFALSRGLFSEGDKSKFLKYNGKANGRSFLEFGKRIGVRDKRVDEILAQFTTEYPLLEQLVEAFFLQSDTKKTYLSTYRKKRNRLLDRE</sequence>
<dbReference type="AlphaFoldDB" id="A0A644USU9"/>